<organism evidence="2 3">
    <name type="scientific">Antarctobacter heliothermus</name>
    <dbReference type="NCBI Taxonomy" id="74033"/>
    <lineage>
        <taxon>Bacteria</taxon>
        <taxon>Pseudomonadati</taxon>
        <taxon>Pseudomonadota</taxon>
        <taxon>Alphaproteobacteria</taxon>
        <taxon>Rhodobacterales</taxon>
        <taxon>Roseobacteraceae</taxon>
        <taxon>Antarctobacter</taxon>
    </lineage>
</organism>
<gene>
    <name evidence="2" type="ORF">ANTHELSMS3_00071</name>
</gene>
<keyword evidence="1" id="KW-0732">Signal</keyword>
<evidence type="ECO:0000256" key="1">
    <source>
        <dbReference type="SAM" id="SignalP"/>
    </source>
</evidence>
<evidence type="ECO:0000313" key="2">
    <source>
        <dbReference type="EMBL" id="ASP18797.1"/>
    </source>
</evidence>
<dbReference type="RefSeq" id="WP_094033140.1">
    <property type="nucleotide sequence ID" value="NZ_CP022540.1"/>
</dbReference>
<dbReference type="AlphaFoldDB" id="A0A222DXV4"/>
<name>A0A222DXV4_9RHOB</name>
<protein>
    <submittedName>
        <fullName evidence="2">Uncharacterized protein</fullName>
    </submittedName>
</protein>
<accession>A0A222DXV4</accession>
<feature type="chain" id="PRO_5012126469" evidence="1">
    <location>
        <begin position="20"/>
        <end position="153"/>
    </location>
</feature>
<keyword evidence="3" id="KW-1185">Reference proteome</keyword>
<feature type="signal peptide" evidence="1">
    <location>
        <begin position="1"/>
        <end position="19"/>
    </location>
</feature>
<dbReference type="EMBL" id="CP022540">
    <property type="protein sequence ID" value="ASP18797.1"/>
    <property type="molecule type" value="Genomic_DNA"/>
</dbReference>
<sequence length="153" mass="16666">MPRFLTALPLALLPALAAAQEDPVVTVSDCDWQASAWNLAEPWEENSRTFSNGKTRLALLDTIEPAAAWAHILVLSPPYSEMGDRQCKTIGYGGMGFGGIRFNELTSSYDPATGLSFNVPVQAYNSAIADFDWYSLRFTLNQATGDITTALTQ</sequence>
<dbReference type="Proteomes" id="UP000203589">
    <property type="component" value="Chromosome"/>
</dbReference>
<proteinExistence type="predicted"/>
<dbReference type="OrthoDB" id="7862810at2"/>
<reference evidence="2 3" key="1">
    <citation type="submission" date="2017-07" db="EMBL/GenBank/DDBJ databases">
        <title>Genome Sequence of Antarctobacter heliothermus Strain SMS3 Isolated from a culture of the Diatom Skeletonema marinoi.</title>
        <authorList>
            <person name="Topel M."/>
            <person name="Pinder M.I.M."/>
            <person name="Johansson O.N."/>
            <person name="Kourtchenko O."/>
            <person name="Godhe A."/>
            <person name="Clarke A.K."/>
        </authorList>
    </citation>
    <scope>NUCLEOTIDE SEQUENCE [LARGE SCALE GENOMIC DNA]</scope>
    <source>
        <strain evidence="2 3">SMS3</strain>
    </source>
</reference>
<evidence type="ECO:0000313" key="3">
    <source>
        <dbReference type="Proteomes" id="UP000203589"/>
    </source>
</evidence>
<dbReference type="KEGG" id="aht:ANTHELSMS3_00071"/>